<evidence type="ECO:0000256" key="4">
    <source>
        <dbReference type="ARBA" id="ARBA00022692"/>
    </source>
</evidence>
<dbReference type="InterPro" id="IPR023996">
    <property type="entry name" value="TonB-dep_OMP_SusC/RagA"/>
</dbReference>
<gene>
    <name evidence="10" type="ORF">GMD92_09145</name>
</gene>
<evidence type="ECO:0000256" key="6">
    <source>
        <dbReference type="ARBA" id="ARBA00023136"/>
    </source>
</evidence>
<dbReference type="NCBIfam" id="TIGR04057">
    <property type="entry name" value="SusC_RagA_signa"/>
    <property type="match status" value="1"/>
</dbReference>
<dbReference type="PROSITE" id="PS52016">
    <property type="entry name" value="TONB_DEPENDENT_REC_3"/>
    <property type="match status" value="1"/>
</dbReference>
<dbReference type="Proteomes" id="UP000448908">
    <property type="component" value="Unassembled WGS sequence"/>
</dbReference>
<evidence type="ECO:0000256" key="1">
    <source>
        <dbReference type="ARBA" id="ARBA00004571"/>
    </source>
</evidence>
<evidence type="ECO:0000256" key="7">
    <source>
        <dbReference type="ARBA" id="ARBA00023237"/>
    </source>
</evidence>
<dbReference type="SUPFAM" id="SSF49464">
    <property type="entry name" value="Carboxypeptidase regulatory domain-like"/>
    <property type="match status" value="1"/>
</dbReference>
<comment type="similarity">
    <text evidence="8 9">Belongs to the TonB-dependent receptor family.</text>
</comment>
<evidence type="ECO:0000313" key="10">
    <source>
        <dbReference type="EMBL" id="MTU69238.1"/>
    </source>
</evidence>
<dbReference type="AlphaFoldDB" id="A0A3E4ZLV3"/>
<dbReference type="Pfam" id="PF00593">
    <property type="entry name" value="TonB_dep_Rec_b-barrel"/>
    <property type="match status" value="1"/>
</dbReference>
<evidence type="ECO:0000256" key="3">
    <source>
        <dbReference type="ARBA" id="ARBA00022452"/>
    </source>
</evidence>
<dbReference type="InterPro" id="IPR023997">
    <property type="entry name" value="TonB-dep_OMP_SusC/RagA_CS"/>
</dbReference>
<evidence type="ECO:0000256" key="9">
    <source>
        <dbReference type="RuleBase" id="RU003357"/>
    </source>
</evidence>
<keyword evidence="6 8" id="KW-0472">Membrane</keyword>
<reference evidence="10 11" key="1">
    <citation type="journal article" date="2019" name="Nat. Med.">
        <title>A library of human gut bacterial isolates paired with longitudinal multiomics data enables mechanistic microbiome research.</title>
        <authorList>
            <person name="Poyet M."/>
            <person name="Groussin M."/>
            <person name="Gibbons S.M."/>
            <person name="Avila-Pacheco J."/>
            <person name="Jiang X."/>
            <person name="Kearney S.M."/>
            <person name="Perrotta A.R."/>
            <person name="Berdy B."/>
            <person name="Zhao S."/>
            <person name="Lieberman T.D."/>
            <person name="Swanson P.K."/>
            <person name="Smith M."/>
            <person name="Roesemann S."/>
            <person name="Alexander J.E."/>
            <person name="Rich S.A."/>
            <person name="Livny J."/>
            <person name="Vlamakis H."/>
            <person name="Clish C."/>
            <person name="Bullock K."/>
            <person name="Deik A."/>
            <person name="Scott J."/>
            <person name="Pierce K.A."/>
            <person name="Xavier R.J."/>
            <person name="Alm E.J."/>
        </authorList>
    </citation>
    <scope>NUCLEOTIDE SEQUENCE [LARGE SCALE GENOMIC DNA]</scope>
    <source>
        <strain evidence="10 11">BIOML-A16</strain>
    </source>
</reference>
<dbReference type="Gene3D" id="2.170.130.10">
    <property type="entry name" value="TonB-dependent receptor, plug domain"/>
    <property type="match status" value="1"/>
</dbReference>
<dbReference type="InterPro" id="IPR000531">
    <property type="entry name" value="Beta-barrel_TonB"/>
</dbReference>
<dbReference type="InterPro" id="IPR012910">
    <property type="entry name" value="Plug_dom"/>
</dbReference>
<accession>A0A3E4ZLV3</accession>
<keyword evidence="4 8" id="KW-0812">Transmembrane</keyword>
<organism evidence="10 11">
    <name type="scientific">Parabacteroides merdae</name>
    <dbReference type="NCBI Taxonomy" id="46503"/>
    <lineage>
        <taxon>Bacteria</taxon>
        <taxon>Pseudomonadati</taxon>
        <taxon>Bacteroidota</taxon>
        <taxon>Bacteroidia</taxon>
        <taxon>Bacteroidales</taxon>
        <taxon>Tannerellaceae</taxon>
        <taxon>Parabacteroides</taxon>
    </lineage>
</organism>
<dbReference type="InterPro" id="IPR036942">
    <property type="entry name" value="Beta-barrel_TonB_sf"/>
</dbReference>
<dbReference type="NCBIfam" id="TIGR04056">
    <property type="entry name" value="OMP_RagA_SusC"/>
    <property type="match status" value="1"/>
</dbReference>
<evidence type="ECO:0000256" key="5">
    <source>
        <dbReference type="ARBA" id="ARBA00023077"/>
    </source>
</evidence>
<keyword evidence="3 8" id="KW-1134">Transmembrane beta strand</keyword>
<evidence type="ECO:0000256" key="2">
    <source>
        <dbReference type="ARBA" id="ARBA00022448"/>
    </source>
</evidence>
<sequence length="997" mass="110668">MNESKLLSPNGIVKASALCLLMSAFSVNAAFAVPVLDREVMVIQQGRTLTGTVVDNFGDPVIGANVIVKGTTIGNITDVNGTFTVENVPDDAVLQISYIGFKTLEVPVKGQTTFNITLQEDTENLQEVVVVGYGSSVKKDLTTAVTSVSSKDFLAGAVNDPMQMVDGKVAGVVVNSVAAADPNKSGSIQVRGASSLKAGNSPLIVIDGMPGGDLRNLAQSDIESITVLKDGSAAAIYGSRGANGVILVTTKQGKAGKTTITYDGYVEHDFVASKPDVLDAEAYLDKVTGAVDYGHRTNWYDELINKNNFGHNHNISLSGGSETTIFRMSANFKGKEGLDIASDRKEYGLRGNFKHTTLEGLLEVGGNFSYRIADEDYTDYASFKQAVQLNPTFSVDEMDAFKGNSYSFNPVKNLTEQENGAKQEYSTIDLNLKLNILKNLNTELKLGRQGHNKKQSQYKFKTHKDCINGNYNGYALLKQEAWTDWTLEWLGNYSFKINDEHDFKIMGGYSYQQFDYEWFSASNRDFPSDAFLYNYLQGGEYEKVNGRLGMESHKEEEKTIAFLGRINYNWNDVFLFTGSLRHEGNSKFGEDHKWGLFPAASAAWRVSKLPVFENSSAVDDLKLRFSYGVTGRSGFDRYTAQAKYSGFGQYYSDTYGKFIMGYGPGNNPNYDLAWEKQISYNLGIDYTLFNSRLSGSFDAFIREGRDVIGEYPVPLPPYLHDKIYANVGTTTSKGFEFQVNWDAVQTKDFSYSTNLNLAYTKSKLKSFSNEKYQLGYIEGDGFPSPGNPGSAQRLEDGIEIGSFYGFRYAGVDDAGNILIWEKGEEGGVTKLGADGNEQDKVYLDGTGVPKWELSWGNTFRYKDFDLSLFFRGRFRYKVMNQYEMYYGLQVVSGDNKLSSAYEENAHIKGPKVICDYFLQNGNYLRLDNITLGWTPKLNTKWISNLRVYGTLKNVFTLTKYSGVDPTTVTTTGLWPGIGGMEVYPTARNLTFGVQITY</sequence>
<dbReference type="Gene3D" id="2.60.40.1120">
    <property type="entry name" value="Carboxypeptidase-like, regulatory domain"/>
    <property type="match status" value="1"/>
</dbReference>
<name>A0A3E4ZLV3_9BACT</name>
<dbReference type="InterPro" id="IPR008969">
    <property type="entry name" value="CarboxyPept-like_regulatory"/>
</dbReference>
<dbReference type="Pfam" id="PF13715">
    <property type="entry name" value="CarbopepD_reg_2"/>
    <property type="match status" value="1"/>
</dbReference>
<comment type="caution">
    <text evidence="10">The sequence shown here is derived from an EMBL/GenBank/DDBJ whole genome shotgun (WGS) entry which is preliminary data.</text>
</comment>
<evidence type="ECO:0000256" key="8">
    <source>
        <dbReference type="PROSITE-ProRule" id="PRU01360"/>
    </source>
</evidence>
<protein>
    <submittedName>
        <fullName evidence="10">SusC/RagA family TonB-linked outer membrane protein</fullName>
    </submittedName>
</protein>
<comment type="subcellular location">
    <subcellularLocation>
        <location evidence="1 8">Cell outer membrane</location>
        <topology evidence="1 8">Multi-pass membrane protein</topology>
    </subcellularLocation>
</comment>
<keyword evidence="5 9" id="KW-0798">TonB box</keyword>
<dbReference type="Pfam" id="PF07715">
    <property type="entry name" value="Plug"/>
    <property type="match status" value="1"/>
</dbReference>
<dbReference type="FunFam" id="2.60.40.1120:FF:000003">
    <property type="entry name" value="Outer membrane protein Omp121"/>
    <property type="match status" value="1"/>
</dbReference>
<keyword evidence="7 8" id="KW-0998">Cell outer membrane</keyword>
<dbReference type="GO" id="GO:0009279">
    <property type="term" value="C:cell outer membrane"/>
    <property type="evidence" value="ECO:0007669"/>
    <property type="project" value="UniProtKB-SubCell"/>
</dbReference>
<dbReference type="EMBL" id="WNDA01000012">
    <property type="protein sequence ID" value="MTU69238.1"/>
    <property type="molecule type" value="Genomic_DNA"/>
</dbReference>
<keyword evidence="2 8" id="KW-0813">Transport</keyword>
<dbReference type="InterPro" id="IPR037066">
    <property type="entry name" value="Plug_dom_sf"/>
</dbReference>
<dbReference type="SUPFAM" id="SSF56935">
    <property type="entry name" value="Porins"/>
    <property type="match status" value="1"/>
</dbReference>
<dbReference type="RefSeq" id="WP_022322941.1">
    <property type="nucleotide sequence ID" value="NZ_JADNJN010000190.1"/>
</dbReference>
<proteinExistence type="inferred from homology"/>
<dbReference type="InterPro" id="IPR039426">
    <property type="entry name" value="TonB-dep_rcpt-like"/>
</dbReference>
<evidence type="ECO:0000313" key="11">
    <source>
        <dbReference type="Proteomes" id="UP000448908"/>
    </source>
</evidence>
<dbReference type="Gene3D" id="2.40.170.20">
    <property type="entry name" value="TonB-dependent receptor, beta-barrel domain"/>
    <property type="match status" value="1"/>
</dbReference>